<keyword evidence="6" id="KW-0547">Nucleotide-binding</keyword>
<feature type="domain" description="Histidine kinase" evidence="10">
    <location>
        <begin position="343"/>
        <end position="533"/>
    </location>
</feature>
<evidence type="ECO:0000256" key="8">
    <source>
        <dbReference type="ARBA" id="ARBA00022840"/>
    </source>
</evidence>
<sequence>MRVRFTLLLTLALLPWLFLTALETLATIDRNRDSQGQLADVVAANAVGEVGRTLEAGRLGLEAAPQLIADMGCEEGAAEVLGRLGVYQAMIIKDDSDVPVCQSPASLPSLEMINPDPFRAQDSFRIERGRLGETDVVVLQKLFPSSGRTYTLVLPEKLGLKDVLDVTLREGARATLTKPSGQAIVGTNTFPTPNEGAMDRVSDTEVSLLNYTNDLGEDRRVAVQFFRYLDLYVTVSRDLRHERKVAFMNPYTSILLPIFAWLVGFGLIWIGTQTMLLTPIAKIRRTSRQFASGKLGSRVDLSNSAAAEVQGLAYSLNSMASQLEERDSRIADNMDEKDTLMREIHHRVKNNLQIIISLLNMQERKAETEEAIATISETRARINAIAIVHRGLYESQDLRGVDLEPFVSRLVSTLSESLATEEAGISLTQSVESCILNADNAIPVALFIVEAISNAAKHGAKRGGAIEVIITRPSDASLQIDVRDNGCGVGDPTAMRGIGTRLMRGFARQLSGTLDYLDNAPGLTARLTMPLIDNEAQPFQVSRKGR</sequence>
<dbReference type="EMBL" id="BSNJ01000004">
    <property type="protein sequence ID" value="GLQ21167.1"/>
    <property type="molecule type" value="Genomic_DNA"/>
</dbReference>
<dbReference type="CDD" id="cd06225">
    <property type="entry name" value="HAMP"/>
    <property type="match status" value="1"/>
</dbReference>
<dbReference type="InterPro" id="IPR003660">
    <property type="entry name" value="HAMP_dom"/>
</dbReference>
<reference evidence="12" key="1">
    <citation type="journal article" date="2014" name="Int. J. Syst. Evol. Microbiol.">
        <title>Complete genome of a new Firmicutes species belonging to the dominant human colonic microbiota ('Ruminococcus bicirculans') reveals two chromosomes and a selective capacity to utilize plant glucans.</title>
        <authorList>
            <consortium name="NISC Comparative Sequencing Program"/>
            <person name="Wegmann U."/>
            <person name="Louis P."/>
            <person name="Goesmann A."/>
            <person name="Henrissat B."/>
            <person name="Duncan S.H."/>
            <person name="Flint H.J."/>
        </authorList>
    </citation>
    <scope>NUCLEOTIDE SEQUENCE</scope>
    <source>
        <strain evidence="12">NBRC 108216</strain>
    </source>
</reference>
<evidence type="ECO:0000256" key="4">
    <source>
        <dbReference type="ARBA" id="ARBA00022553"/>
    </source>
</evidence>
<organism evidence="12 13">
    <name type="scientific">Algimonas porphyrae</name>
    <dbReference type="NCBI Taxonomy" id="1128113"/>
    <lineage>
        <taxon>Bacteria</taxon>
        <taxon>Pseudomonadati</taxon>
        <taxon>Pseudomonadota</taxon>
        <taxon>Alphaproteobacteria</taxon>
        <taxon>Maricaulales</taxon>
        <taxon>Robiginitomaculaceae</taxon>
        <taxon>Algimonas</taxon>
    </lineage>
</organism>
<keyword evidence="4" id="KW-0597">Phosphoprotein</keyword>
<keyword evidence="7 12" id="KW-0418">Kinase</keyword>
<dbReference type="InterPro" id="IPR005467">
    <property type="entry name" value="His_kinase_dom"/>
</dbReference>
<dbReference type="InterPro" id="IPR011495">
    <property type="entry name" value="Sig_transdc_His_kin_sub2_dim/P"/>
</dbReference>
<evidence type="ECO:0000313" key="12">
    <source>
        <dbReference type="EMBL" id="GLQ21167.1"/>
    </source>
</evidence>
<dbReference type="PROSITE" id="PS50885">
    <property type="entry name" value="HAMP"/>
    <property type="match status" value="1"/>
</dbReference>
<gene>
    <name evidence="12" type="primary">phyK</name>
    <name evidence="12" type="ORF">GCM10007854_21220</name>
</gene>
<keyword evidence="8" id="KW-0067">ATP-binding</keyword>
<dbReference type="SUPFAM" id="SSF55874">
    <property type="entry name" value="ATPase domain of HSP90 chaperone/DNA topoisomerase II/histidine kinase"/>
    <property type="match status" value="1"/>
</dbReference>
<name>A0ABQ5V2H5_9PROT</name>
<evidence type="ECO:0000259" key="11">
    <source>
        <dbReference type="PROSITE" id="PS50885"/>
    </source>
</evidence>
<dbReference type="Gene3D" id="3.30.565.10">
    <property type="entry name" value="Histidine kinase-like ATPase, C-terminal domain"/>
    <property type="match status" value="1"/>
</dbReference>
<dbReference type="EC" id="2.7.13.3" evidence="3"/>
<comment type="caution">
    <text evidence="12">The sequence shown here is derived from an EMBL/GenBank/DDBJ whole genome shotgun (WGS) entry which is preliminary data.</text>
</comment>
<dbReference type="Proteomes" id="UP001161390">
    <property type="component" value="Unassembled WGS sequence"/>
</dbReference>
<dbReference type="InterPro" id="IPR036890">
    <property type="entry name" value="HATPase_C_sf"/>
</dbReference>
<evidence type="ECO:0000256" key="3">
    <source>
        <dbReference type="ARBA" id="ARBA00012438"/>
    </source>
</evidence>
<dbReference type="SMART" id="SM00304">
    <property type="entry name" value="HAMP"/>
    <property type="match status" value="1"/>
</dbReference>
<evidence type="ECO:0000256" key="7">
    <source>
        <dbReference type="ARBA" id="ARBA00022777"/>
    </source>
</evidence>
<dbReference type="Pfam" id="PF02518">
    <property type="entry name" value="HATPase_c"/>
    <property type="match status" value="1"/>
</dbReference>
<feature type="transmembrane region" description="Helical" evidence="9">
    <location>
        <begin position="254"/>
        <end position="278"/>
    </location>
</feature>
<evidence type="ECO:0000256" key="2">
    <source>
        <dbReference type="ARBA" id="ARBA00004370"/>
    </source>
</evidence>
<evidence type="ECO:0000256" key="5">
    <source>
        <dbReference type="ARBA" id="ARBA00022679"/>
    </source>
</evidence>
<evidence type="ECO:0000256" key="6">
    <source>
        <dbReference type="ARBA" id="ARBA00022741"/>
    </source>
</evidence>
<protein>
    <recommendedName>
        <fullName evidence="3">histidine kinase</fullName>
        <ecNumber evidence="3">2.7.13.3</ecNumber>
    </recommendedName>
</protein>
<evidence type="ECO:0000313" key="13">
    <source>
        <dbReference type="Proteomes" id="UP001161390"/>
    </source>
</evidence>
<proteinExistence type="predicted"/>
<feature type="domain" description="HAMP" evidence="11">
    <location>
        <begin position="274"/>
        <end position="328"/>
    </location>
</feature>
<dbReference type="PANTHER" id="PTHR41523:SF8">
    <property type="entry name" value="ETHYLENE RESPONSE SENSOR PROTEIN"/>
    <property type="match status" value="1"/>
</dbReference>
<dbReference type="PROSITE" id="PS50109">
    <property type="entry name" value="HIS_KIN"/>
    <property type="match status" value="1"/>
</dbReference>
<accession>A0ABQ5V2H5</accession>
<keyword evidence="9" id="KW-0472">Membrane</keyword>
<evidence type="ECO:0000259" key="10">
    <source>
        <dbReference type="PROSITE" id="PS50109"/>
    </source>
</evidence>
<dbReference type="Gene3D" id="3.30.450.20">
    <property type="entry name" value="PAS domain"/>
    <property type="match status" value="1"/>
</dbReference>
<dbReference type="Pfam" id="PF07568">
    <property type="entry name" value="HisKA_2"/>
    <property type="match status" value="1"/>
</dbReference>
<dbReference type="PANTHER" id="PTHR41523">
    <property type="entry name" value="TWO-COMPONENT SYSTEM SENSOR PROTEIN"/>
    <property type="match status" value="1"/>
</dbReference>
<keyword evidence="9" id="KW-1133">Transmembrane helix</keyword>
<reference evidence="12" key="2">
    <citation type="submission" date="2023-01" db="EMBL/GenBank/DDBJ databases">
        <title>Draft genome sequence of Algimonas porphyrae strain NBRC 108216.</title>
        <authorList>
            <person name="Sun Q."/>
            <person name="Mori K."/>
        </authorList>
    </citation>
    <scope>NUCLEOTIDE SEQUENCE</scope>
    <source>
        <strain evidence="12">NBRC 108216</strain>
    </source>
</reference>
<evidence type="ECO:0000256" key="1">
    <source>
        <dbReference type="ARBA" id="ARBA00000085"/>
    </source>
</evidence>
<keyword evidence="5" id="KW-0808">Transferase</keyword>
<keyword evidence="13" id="KW-1185">Reference proteome</keyword>
<dbReference type="SMART" id="SM00387">
    <property type="entry name" value="HATPase_c"/>
    <property type="match status" value="1"/>
</dbReference>
<comment type="catalytic activity">
    <reaction evidence="1">
        <text>ATP + protein L-histidine = ADP + protein N-phospho-L-histidine.</text>
        <dbReference type="EC" id="2.7.13.3"/>
    </reaction>
</comment>
<dbReference type="GO" id="GO:0016301">
    <property type="term" value="F:kinase activity"/>
    <property type="evidence" value="ECO:0007669"/>
    <property type="project" value="UniProtKB-KW"/>
</dbReference>
<keyword evidence="9" id="KW-0812">Transmembrane</keyword>
<dbReference type="InterPro" id="IPR003594">
    <property type="entry name" value="HATPase_dom"/>
</dbReference>
<comment type="subcellular location">
    <subcellularLocation>
        <location evidence="2">Membrane</location>
    </subcellularLocation>
</comment>
<evidence type="ECO:0000256" key="9">
    <source>
        <dbReference type="SAM" id="Phobius"/>
    </source>
</evidence>
<dbReference type="RefSeq" id="WP_284372440.1">
    <property type="nucleotide sequence ID" value="NZ_BSNJ01000004.1"/>
</dbReference>